<evidence type="ECO:0008006" key="3">
    <source>
        <dbReference type="Google" id="ProtNLM"/>
    </source>
</evidence>
<accession>A0ABP7ML45</accession>
<dbReference type="Pfam" id="PF07098">
    <property type="entry name" value="DUF1360"/>
    <property type="match status" value="1"/>
</dbReference>
<sequence>MTEPTSGSNNEGHTHLAVLAAFGVYAGAWLRAGRGRAGPTTSGAMSGVLLTGAATFRLSRLLSKAQITRPLRAPFTEVEEAGAPAELNETPKSSHPVLGSLLSCPFCLGVWVATTLTGARRIWPREVETVEHALAAVATADALHLLYARLVRAAEGDQE</sequence>
<name>A0ABP7ML45_9ACTN</name>
<keyword evidence="2" id="KW-1185">Reference proteome</keyword>
<dbReference type="EMBL" id="BAABAJ010000011">
    <property type="protein sequence ID" value="GAA3925485.1"/>
    <property type="molecule type" value="Genomic_DNA"/>
</dbReference>
<reference evidence="2" key="1">
    <citation type="journal article" date="2019" name="Int. J. Syst. Evol. Microbiol.">
        <title>The Global Catalogue of Microorganisms (GCM) 10K type strain sequencing project: providing services to taxonomists for standard genome sequencing and annotation.</title>
        <authorList>
            <consortium name="The Broad Institute Genomics Platform"/>
            <consortium name="The Broad Institute Genome Sequencing Center for Infectious Disease"/>
            <person name="Wu L."/>
            <person name="Ma J."/>
        </authorList>
    </citation>
    <scope>NUCLEOTIDE SEQUENCE [LARGE SCALE GENOMIC DNA]</scope>
    <source>
        <strain evidence="2">JCM 16956</strain>
    </source>
</reference>
<proteinExistence type="predicted"/>
<dbReference type="RefSeq" id="WP_345284426.1">
    <property type="nucleotide sequence ID" value="NZ_BAABAJ010000011.1"/>
</dbReference>
<evidence type="ECO:0000313" key="2">
    <source>
        <dbReference type="Proteomes" id="UP001501000"/>
    </source>
</evidence>
<protein>
    <recommendedName>
        <fullName evidence="3">DUF1360 domain-containing protein</fullName>
    </recommendedName>
</protein>
<comment type="caution">
    <text evidence="1">The sequence shown here is derived from an EMBL/GenBank/DDBJ whole genome shotgun (WGS) entry which is preliminary data.</text>
</comment>
<gene>
    <name evidence="1" type="ORF">GCM10022244_38680</name>
</gene>
<dbReference type="Proteomes" id="UP001501000">
    <property type="component" value="Unassembled WGS sequence"/>
</dbReference>
<organism evidence="1 2">
    <name type="scientific">Streptomyces gulbargensis</name>
    <dbReference type="NCBI Taxonomy" id="364901"/>
    <lineage>
        <taxon>Bacteria</taxon>
        <taxon>Bacillati</taxon>
        <taxon>Actinomycetota</taxon>
        <taxon>Actinomycetes</taxon>
        <taxon>Kitasatosporales</taxon>
        <taxon>Streptomycetaceae</taxon>
        <taxon>Streptomyces</taxon>
    </lineage>
</organism>
<dbReference type="InterPro" id="IPR010773">
    <property type="entry name" value="Mycophage_PG1_Gp7"/>
</dbReference>
<evidence type="ECO:0000313" key="1">
    <source>
        <dbReference type="EMBL" id="GAA3925485.1"/>
    </source>
</evidence>